<keyword evidence="5 8" id="KW-0472">Membrane</keyword>
<dbReference type="PROSITE" id="PS50928">
    <property type="entry name" value="ABC_TM1"/>
    <property type="match status" value="1"/>
</dbReference>
<feature type="non-terminal residue" evidence="10">
    <location>
        <position position="266"/>
    </location>
</feature>
<dbReference type="GO" id="GO:0022857">
    <property type="term" value="F:transmembrane transporter activity"/>
    <property type="evidence" value="ECO:0007669"/>
    <property type="project" value="InterPro"/>
</dbReference>
<dbReference type="EMBL" id="BARS01011487">
    <property type="protein sequence ID" value="GAF90467.1"/>
    <property type="molecule type" value="Genomic_DNA"/>
</dbReference>
<evidence type="ECO:0000256" key="8">
    <source>
        <dbReference type="SAM" id="Phobius"/>
    </source>
</evidence>
<comment type="similarity">
    <text evidence="6">In the C-terminal section; belongs to the OsmX family.</text>
</comment>
<sequence>ELTVLEDDRGFFPPYQAAPLVRVAALVEHPEIGIVLSLLAGALDEETMRGLNLRVQERGEPVERVAQEALEALGLVGARPVDVVSTNEVSFLHYLWSQRRALGLRTLEHLGLTGSALVLGVLVAVPLGLLLERHRGAAEGVIRALAVTQTIPSIALLAFMIPLLGVGTLPAIVALWLYSIFPILRNTYTGVRDAAPDAVEAASALGMTGAQVLNRVRLPLAVPVILAGVRTSAVLTVGTATLAAFIGAGGLGVPIVAGLQLAEGRI</sequence>
<name>X0TQQ8_9ZZZZ</name>
<feature type="transmembrane region" description="Helical" evidence="8">
    <location>
        <begin position="109"/>
        <end position="131"/>
    </location>
</feature>
<dbReference type="Pfam" id="PF04069">
    <property type="entry name" value="OpuAC"/>
    <property type="match status" value="1"/>
</dbReference>
<dbReference type="Gene3D" id="3.40.190.10">
    <property type="entry name" value="Periplasmic binding protein-like II"/>
    <property type="match status" value="1"/>
</dbReference>
<dbReference type="InterPro" id="IPR000515">
    <property type="entry name" value="MetI-like"/>
</dbReference>
<evidence type="ECO:0000256" key="1">
    <source>
        <dbReference type="ARBA" id="ARBA00004141"/>
    </source>
</evidence>
<dbReference type="CDD" id="cd06261">
    <property type="entry name" value="TM_PBP2"/>
    <property type="match status" value="1"/>
</dbReference>
<dbReference type="InterPro" id="IPR051204">
    <property type="entry name" value="ABC_transp_perm/SBD"/>
</dbReference>
<keyword evidence="2" id="KW-0813">Transport</keyword>
<dbReference type="AlphaFoldDB" id="X0TQQ8"/>
<dbReference type="GO" id="GO:0043190">
    <property type="term" value="C:ATP-binding cassette (ABC) transporter complex"/>
    <property type="evidence" value="ECO:0007669"/>
    <property type="project" value="InterPro"/>
</dbReference>
<keyword evidence="3 8" id="KW-0812">Transmembrane</keyword>
<dbReference type="PANTHER" id="PTHR30177:SF4">
    <property type="entry name" value="OSMOPROTECTANT IMPORT PERMEASE PROTEIN OSMW"/>
    <property type="match status" value="1"/>
</dbReference>
<feature type="non-terminal residue" evidence="10">
    <location>
        <position position="1"/>
    </location>
</feature>
<evidence type="ECO:0000256" key="2">
    <source>
        <dbReference type="ARBA" id="ARBA00022448"/>
    </source>
</evidence>
<evidence type="ECO:0000256" key="6">
    <source>
        <dbReference type="ARBA" id="ARBA00035642"/>
    </source>
</evidence>
<dbReference type="PANTHER" id="PTHR30177">
    <property type="entry name" value="GLYCINE BETAINE/L-PROLINE TRANSPORT SYSTEM PERMEASE PROTEIN PROW"/>
    <property type="match status" value="1"/>
</dbReference>
<proteinExistence type="inferred from homology"/>
<dbReference type="Pfam" id="PF00528">
    <property type="entry name" value="BPD_transp_1"/>
    <property type="match status" value="1"/>
</dbReference>
<organism evidence="10">
    <name type="scientific">marine sediment metagenome</name>
    <dbReference type="NCBI Taxonomy" id="412755"/>
    <lineage>
        <taxon>unclassified sequences</taxon>
        <taxon>metagenomes</taxon>
        <taxon>ecological metagenomes</taxon>
    </lineage>
</organism>
<evidence type="ECO:0000256" key="3">
    <source>
        <dbReference type="ARBA" id="ARBA00022692"/>
    </source>
</evidence>
<dbReference type="Gene3D" id="1.10.3720.10">
    <property type="entry name" value="MetI-like"/>
    <property type="match status" value="1"/>
</dbReference>
<feature type="transmembrane region" description="Helical" evidence="8">
    <location>
        <begin position="151"/>
        <end position="178"/>
    </location>
</feature>
<comment type="similarity">
    <text evidence="7">In the N-terminal section; belongs to the binding-protein-dependent transport system permease family.</text>
</comment>
<comment type="caution">
    <text evidence="10">The sequence shown here is derived from an EMBL/GenBank/DDBJ whole genome shotgun (WGS) entry which is preliminary data.</text>
</comment>
<evidence type="ECO:0000256" key="7">
    <source>
        <dbReference type="ARBA" id="ARBA00035652"/>
    </source>
</evidence>
<gene>
    <name evidence="10" type="ORF">S01H1_20877</name>
</gene>
<dbReference type="FunFam" id="1.10.3720.10:FF:000001">
    <property type="entry name" value="Glycine betaine ABC transporter, permease"/>
    <property type="match status" value="1"/>
</dbReference>
<evidence type="ECO:0000313" key="10">
    <source>
        <dbReference type="EMBL" id="GAF90467.1"/>
    </source>
</evidence>
<feature type="transmembrane region" description="Helical" evidence="8">
    <location>
        <begin position="242"/>
        <end position="262"/>
    </location>
</feature>
<dbReference type="SUPFAM" id="SSF161098">
    <property type="entry name" value="MetI-like"/>
    <property type="match status" value="1"/>
</dbReference>
<accession>X0TQQ8</accession>
<feature type="domain" description="ABC transmembrane type-1" evidence="9">
    <location>
        <begin position="106"/>
        <end position="266"/>
    </location>
</feature>
<dbReference type="InterPro" id="IPR007210">
    <property type="entry name" value="ABC_Gly_betaine_transp_sub-bd"/>
</dbReference>
<evidence type="ECO:0000259" key="9">
    <source>
        <dbReference type="PROSITE" id="PS50928"/>
    </source>
</evidence>
<dbReference type="SUPFAM" id="SSF53850">
    <property type="entry name" value="Periplasmic binding protein-like II"/>
    <property type="match status" value="1"/>
</dbReference>
<reference evidence="10" key="1">
    <citation type="journal article" date="2014" name="Front. Microbiol.">
        <title>High frequency of phylogenetically diverse reductive dehalogenase-homologous genes in deep subseafloor sedimentary metagenomes.</title>
        <authorList>
            <person name="Kawai M."/>
            <person name="Futagami T."/>
            <person name="Toyoda A."/>
            <person name="Takaki Y."/>
            <person name="Nishi S."/>
            <person name="Hori S."/>
            <person name="Arai W."/>
            <person name="Tsubouchi T."/>
            <person name="Morono Y."/>
            <person name="Uchiyama I."/>
            <person name="Ito T."/>
            <person name="Fujiyama A."/>
            <person name="Inagaki F."/>
            <person name="Takami H."/>
        </authorList>
    </citation>
    <scope>NUCLEOTIDE SEQUENCE</scope>
    <source>
        <strain evidence="10">Expedition CK06-06</strain>
    </source>
</reference>
<keyword evidence="4 8" id="KW-1133">Transmembrane helix</keyword>
<dbReference type="InterPro" id="IPR035906">
    <property type="entry name" value="MetI-like_sf"/>
</dbReference>
<dbReference type="GO" id="GO:0031460">
    <property type="term" value="P:glycine betaine transport"/>
    <property type="evidence" value="ECO:0007669"/>
    <property type="project" value="TreeGrafter"/>
</dbReference>
<evidence type="ECO:0000256" key="4">
    <source>
        <dbReference type="ARBA" id="ARBA00022989"/>
    </source>
</evidence>
<comment type="subcellular location">
    <subcellularLocation>
        <location evidence="1">Membrane</location>
        <topology evidence="1">Multi-pass membrane protein</topology>
    </subcellularLocation>
</comment>
<protein>
    <recommendedName>
        <fullName evidence="9">ABC transmembrane type-1 domain-containing protein</fullName>
    </recommendedName>
</protein>
<evidence type="ECO:0000256" key="5">
    <source>
        <dbReference type="ARBA" id="ARBA00023136"/>
    </source>
</evidence>